<protein>
    <submittedName>
        <fullName evidence="12">Uncharacterized protein</fullName>
    </submittedName>
</protein>
<keyword evidence="13" id="KW-1185">Reference proteome</keyword>
<evidence type="ECO:0000256" key="5">
    <source>
        <dbReference type="ARBA" id="ARBA00023027"/>
    </source>
</evidence>
<dbReference type="InterPro" id="IPR003599">
    <property type="entry name" value="Ig_sub"/>
</dbReference>
<feature type="transmembrane region" description="Helical" evidence="9">
    <location>
        <begin position="839"/>
        <end position="861"/>
    </location>
</feature>
<keyword evidence="9" id="KW-0472">Membrane</keyword>
<feature type="domain" description="Ig-like" evidence="11">
    <location>
        <begin position="63"/>
        <end position="137"/>
    </location>
</feature>
<evidence type="ECO:0000256" key="7">
    <source>
        <dbReference type="ARBA" id="ARBA00023180"/>
    </source>
</evidence>
<comment type="caution">
    <text evidence="12">The sequence shown here is derived from an EMBL/GenBank/DDBJ whole genome shotgun (WGS) entry which is preliminary data.</text>
</comment>
<evidence type="ECO:0000256" key="3">
    <source>
        <dbReference type="ARBA" id="ARBA00022737"/>
    </source>
</evidence>
<keyword evidence="9" id="KW-1133">Transmembrane helix</keyword>
<dbReference type="SMART" id="SM00255">
    <property type="entry name" value="TIR"/>
    <property type="match status" value="1"/>
</dbReference>
<dbReference type="SUPFAM" id="SSF48726">
    <property type="entry name" value="Immunoglobulin"/>
    <property type="match status" value="2"/>
</dbReference>
<organism evidence="12 13">
    <name type="scientific">Characodon lateralis</name>
    <dbReference type="NCBI Taxonomy" id="208331"/>
    <lineage>
        <taxon>Eukaryota</taxon>
        <taxon>Metazoa</taxon>
        <taxon>Chordata</taxon>
        <taxon>Craniata</taxon>
        <taxon>Vertebrata</taxon>
        <taxon>Euteleostomi</taxon>
        <taxon>Actinopterygii</taxon>
        <taxon>Neopterygii</taxon>
        <taxon>Teleostei</taxon>
        <taxon>Neoteleostei</taxon>
        <taxon>Acanthomorphata</taxon>
        <taxon>Ovalentaria</taxon>
        <taxon>Atherinomorphae</taxon>
        <taxon>Cyprinodontiformes</taxon>
        <taxon>Goodeidae</taxon>
        <taxon>Characodon</taxon>
    </lineage>
</organism>
<dbReference type="InterPro" id="IPR015621">
    <property type="entry name" value="IL-1_rcpt_fam"/>
</dbReference>
<feature type="transmembrane region" description="Helical" evidence="9">
    <location>
        <begin position="365"/>
        <end position="387"/>
    </location>
</feature>
<dbReference type="InterPro" id="IPR007110">
    <property type="entry name" value="Ig-like_dom"/>
</dbReference>
<name>A0ABU7D4U6_9TELE</name>
<dbReference type="EMBL" id="JAHUTJ010016785">
    <property type="protein sequence ID" value="MED6270167.1"/>
    <property type="molecule type" value="Genomic_DNA"/>
</dbReference>
<dbReference type="PROSITE" id="PS50104">
    <property type="entry name" value="TIR"/>
    <property type="match status" value="2"/>
</dbReference>
<feature type="domain" description="Ig-like" evidence="11">
    <location>
        <begin position="729"/>
        <end position="825"/>
    </location>
</feature>
<dbReference type="Gene3D" id="3.40.50.10140">
    <property type="entry name" value="Toll/interleukin-1 receptor homology (TIR) domain"/>
    <property type="match status" value="2"/>
</dbReference>
<keyword evidence="5" id="KW-0520">NAD</keyword>
<evidence type="ECO:0000259" key="10">
    <source>
        <dbReference type="PROSITE" id="PS50104"/>
    </source>
</evidence>
<sequence length="1072" mass="119819">MSLSFTFSFITPYGQIEEMAICTSVGMYAEGKLFSEKCFTMPLKMVLLLLFLTLISDVCPMTPKDMTLCVKVGDLVTIHCGCKFDGTVMLWKKETDQKMHLYSNMSGFEQQQLGLVVYQNSLVILSASVNHLGNYSCGPLRNTSCQMWFRLTVCREPSKEYKISNKYNQTCYTKQTCTLYCPAGNIIATRIPNIRITKTIWHKENGELSKHYFPNVELEQSGVYHCIQSFLYSGQTYNASFTVVLDVQTGEPLPDVGIYSPKNGQVFEVELGTVVVITCTAVIDSCGSSLFWLRKNEFVEDNDTLRYFYNYTYSCEETSHLMNASLVFREVLEEDLSTNFSCKLESDKLALFVTITLNKTAGPSYLILTACAVCFMMMLALAVVTYVKFKIDVTLFLRDNVGFKCCTGITSDEKSYDAFLMCYKSYTDGGLSEDDIRGLATTLEDQFGYSLCLYDQDVLPGQAIAEAVLDCIEQSRAVVLIPSFSEPEPGSGVLSAIHASLVEQKTPLIFINMEQTEASRSGSFPEALQLLNQCCGKTQRRTKGDKDAAVKPMSADQHHHYKVVEGEVFVMPCDELHVASPIKWFKATKGKECGKEFVAEMEDSGAYSSLTGYLTLQVISKTSLRCFQPNESSVTLQVDAGGKIHCPGRDCYNNTAVVWYKKNKTVSKQSRISCENEGLLHLCTVYEVDTGVYYCDRQITEQGVMWTFRRAVNVTVIPHSSSSPEFKYPSVNMTEEVELGQPHTLECEVIFDVEEKISQKVQWFMNFGGDTQNTTLLHMEQVQVKQMFPKVEVTQKSIIKEVMPQHLKHTYTCFASNAVGNNSVTIKLQKKMQVKWPSLVGYPFACFLLVAGLGIIVHVKWLELQLIFRSHFQFGKLDGEEKQFDIFVSYVWTVPSAGEANGLSLSSKPYTETGGCKSNTEMQSSEGPIEKLLPQVLEDQSGYRVCLLERDILPGGAYTNDVVLTINSSRMLICVLSAEYFANSNAVFVLESGVKALLQKSAPKMLLIWTGGTSSSFIQPEPPLPKLVQRALKVLPSLQTSTDTSPTAIRSFWTSLQKAMPAHGARLASQEN</sequence>
<dbReference type="SMART" id="SM00409">
    <property type="entry name" value="IG"/>
    <property type="match status" value="5"/>
</dbReference>
<keyword evidence="4" id="KW-0378">Hydrolase</keyword>
<dbReference type="InterPro" id="IPR035897">
    <property type="entry name" value="Toll_tir_struct_dom_sf"/>
</dbReference>
<gene>
    <name evidence="12" type="ORF">CHARACLAT_007203</name>
</gene>
<evidence type="ECO:0000256" key="1">
    <source>
        <dbReference type="ARBA" id="ARBA00009752"/>
    </source>
</evidence>
<dbReference type="PANTHER" id="PTHR11890">
    <property type="entry name" value="INTERLEUKIN-1 RECEPTOR FAMILY MEMBER"/>
    <property type="match status" value="1"/>
</dbReference>
<dbReference type="InterPro" id="IPR036179">
    <property type="entry name" value="Ig-like_dom_sf"/>
</dbReference>
<keyword evidence="2" id="KW-0732">Signal</keyword>
<keyword evidence="3" id="KW-0677">Repeat</keyword>
<feature type="domain" description="TIR" evidence="10">
    <location>
        <begin position="882"/>
        <end position="1060"/>
    </location>
</feature>
<dbReference type="PROSITE" id="PS50835">
    <property type="entry name" value="IG_LIKE"/>
    <property type="match status" value="4"/>
</dbReference>
<dbReference type="InterPro" id="IPR000157">
    <property type="entry name" value="TIR_dom"/>
</dbReference>
<dbReference type="Proteomes" id="UP001352852">
    <property type="component" value="Unassembled WGS sequence"/>
</dbReference>
<evidence type="ECO:0000313" key="12">
    <source>
        <dbReference type="EMBL" id="MED6270167.1"/>
    </source>
</evidence>
<reference evidence="12 13" key="1">
    <citation type="submission" date="2021-06" db="EMBL/GenBank/DDBJ databases">
        <authorList>
            <person name="Palmer J.M."/>
        </authorList>
    </citation>
    <scope>NUCLEOTIDE SEQUENCE [LARGE SCALE GENOMIC DNA]</scope>
    <source>
        <strain evidence="12 13">CL_MEX2019</strain>
        <tissue evidence="12">Muscle</tissue>
    </source>
</reference>
<dbReference type="PRINTS" id="PR01536">
    <property type="entry name" value="INTRLKN1R12F"/>
</dbReference>
<keyword evidence="9" id="KW-0812">Transmembrane</keyword>
<feature type="domain" description="TIR" evidence="10">
    <location>
        <begin position="414"/>
        <end position="554"/>
    </location>
</feature>
<evidence type="ECO:0000256" key="2">
    <source>
        <dbReference type="ARBA" id="ARBA00022729"/>
    </source>
</evidence>
<keyword evidence="8" id="KW-0393">Immunoglobulin domain</keyword>
<dbReference type="Gene3D" id="2.60.40.10">
    <property type="entry name" value="Immunoglobulins"/>
    <property type="match status" value="5"/>
</dbReference>
<proteinExistence type="inferred from homology"/>
<keyword evidence="7" id="KW-0325">Glycoprotein</keyword>
<comment type="similarity">
    <text evidence="1">Belongs to the interleukin-1 receptor family.</text>
</comment>
<feature type="domain" description="Ig-like" evidence="11">
    <location>
        <begin position="629"/>
        <end position="695"/>
    </location>
</feature>
<feature type="domain" description="Ig-like" evidence="11">
    <location>
        <begin position="254"/>
        <end position="358"/>
    </location>
</feature>
<evidence type="ECO:0000256" key="9">
    <source>
        <dbReference type="SAM" id="Phobius"/>
    </source>
</evidence>
<evidence type="ECO:0000313" key="13">
    <source>
        <dbReference type="Proteomes" id="UP001352852"/>
    </source>
</evidence>
<evidence type="ECO:0000259" key="11">
    <source>
        <dbReference type="PROSITE" id="PS50835"/>
    </source>
</evidence>
<dbReference type="PANTHER" id="PTHR11890:SF23">
    <property type="entry name" value="INTERLEUKIN-18 RECEPTOR ACCESSORY PROTEIN"/>
    <property type="match status" value="1"/>
</dbReference>
<dbReference type="InterPro" id="IPR013783">
    <property type="entry name" value="Ig-like_fold"/>
</dbReference>
<dbReference type="Pfam" id="PF01582">
    <property type="entry name" value="TIR"/>
    <property type="match status" value="2"/>
</dbReference>
<dbReference type="PRINTS" id="PR01537">
    <property type="entry name" value="INTRLKN1R1F"/>
</dbReference>
<keyword evidence="6" id="KW-1015">Disulfide bond</keyword>
<dbReference type="SUPFAM" id="SSF52200">
    <property type="entry name" value="Toll/Interleukin receptor TIR domain"/>
    <property type="match status" value="2"/>
</dbReference>
<evidence type="ECO:0000256" key="4">
    <source>
        <dbReference type="ARBA" id="ARBA00022801"/>
    </source>
</evidence>
<dbReference type="InterPro" id="IPR004074">
    <property type="entry name" value="IL-1_rcpt_I/II-typ"/>
</dbReference>
<accession>A0ABU7D4U6</accession>
<evidence type="ECO:0000256" key="6">
    <source>
        <dbReference type="ARBA" id="ARBA00023157"/>
    </source>
</evidence>
<evidence type="ECO:0000256" key="8">
    <source>
        <dbReference type="ARBA" id="ARBA00023319"/>
    </source>
</evidence>